<dbReference type="PANTHER" id="PTHR23505">
    <property type="entry name" value="SPINSTER"/>
    <property type="match status" value="1"/>
</dbReference>
<keyword evidence="2" id="KW-0813">Transport</keyword>
<keyword evidence="9" id="KW-1185">Reference proteome</keyword>
<dbReference type="SUPFAM" id="SSF103473">
    <property type="entry name" value="MFS general substrate transporter"/>
    <property type="match status" value="1"/>
</dbReference>
<evidence type="ECO:0000256" key="7">
    <source>
        <dbReference type="SAM" id="Phobius"/>
    </source>
</evidence>
<comment type="caution">
    <text evidence="8">The sequence shown here is derived from an EMBL/GenBank/DDBJ whole genome shotgun (WGS) entry which is preliminary data.</text>
</comment>
<evidence type="ECO:0000256" key="4">
    <source>
        <dbReference type="ARBA" id="ARBA00022989"/>
    </source>
</evidence>
<dbReference type="AlphaFoldDB" id="A0A6A1VAD2"/>
<dbReference type="Gene3D" id="1.20.1250.20">
    <property type="entry name" value="MFS general substrate transporter like domains"/>
    <property type="match status" value="1"/>
</dbReference>
<feature type="transmembrane region" description="Helical" evidence="7">
    <location>
        <begin position="75"/>
        <end position="96"/>
    </location>
</feature>
<evidence type="ECO:0000313" key="8">
    <source>
        <dbReference type="EMBL" id="KAB1208757.1"/>
    </source>
</evidence>
<accession>A0A6A1VAD2</accession>
<feature type="transmembrane region" description="Helical" evidence="7">
    <location>
        <begin position="42"/>
        <end position="63"/>
    </location>
</feature>
<feature type="region of interest" description="Disordered" evidence="6">
    <location>
        <begin position="228"/>
        <end position="253"/>
    </location>
</feature>
<evidence type="ECO:0000256" key="6">
    <source>
        <dbReference type="SAM" id="MobiDB-lite"/>
    </source>
</evidence>
<feature type="transmembrane region" description="Helical" evidence="7">
    <location>
        <begin position="9"/>
        <end position="30"/>
    </location>
</feature>
<gene>
    <name evidence="8" type="ORF">CJ030_MR6G005866</name>
</gene>
<evidence type="ECO:0000256" key="3">
    <source>
        <dbReference type="ARBA" id="ARBA00022692"/>
    </source>
</evidence>
<feature type="transmembrane region" description="Helical" evidence="7">
    <location>
        <begin position="102"/>
        <end position="119"/>
    </location>
</feature>
<dbReference type="InterPro" id="IPR044770">
    <property type="entry name" value="MFS_spinster-like"/>
</dbReference>
<name>A0A6A1VAD2_9ROSI</name>
<dbReference type="EMBL" id="RXIC02000024">
    <property type="protein sequence ID" value="KAB1208757.1"/>
    <property type="molecule type" value="Genomic_DNA"/>
</dbReference>
<evidence type="ECO:0000256" key="5">
    <source>
        <dbReference type="ARBA" id="ARBA00023136"/>
    </source>
</evidence>
<reference evidence="8 9" key="1">
    <citation type="journal article" date="2019" name="Plant Biotechnol. J.">
        <title>The red bayberry genome and genetic basis of sex determination.</title>
        <authorList>
            <person name="Jia H.M."/>
            <person name="Jia H.J."/>
            <person name="Cai Q.L."/>
            <person name="Wang Y."/>
            <person name="Zhao H.B."/>
            <person name="Yang W.F."/>
            <person name="Wang G.Y."/>
            <person name="Li Y.H."/>
            <person name="Zhan D.L."/>
            <person name="Shen Y.T."/>
            <person name="Niu Q.F."/>
            <person name="Chang L."/>
            <person name="Qiu J."/>
            <person name="Zhao L."/>
            <person name="Xie H.B."/>
            <person name="Fu W.Y."/>
            <person name="Jin J."/>
            <person name="Li X.W."/>
            <person name="Jiao Y."/>
            <person name="Zhou C.C."/>
            <person name="Tu T."/>
            <person name="Chai C.Y."/>
            <person name="Gao J.L."/>
            <person name="Fan L.J."/>
            <person name="van de Weg E."/>
            <person name="Wang J.Y."/>
            <person name="Gao Z.S."/>
        </authorList>
    </citation>
    <scope>NUCLEOTIDE SEQUENCE [LARGE SCALE GENOMIC DNA]</scope>
    <source>
        <tissue evidence="8">Leaves</tissue>
    </source>
</reference>
<evidence type="ECO:0000256" key="2">
    <source>
        <dbReference type="ARBA" id="ARBA00022448"/>
    </source>
</evidence>
<evidence type="ECO:0008006" key="10">
    <source>
        <dbReference type="Google" id="ProtNLM"/>
    </source>
</evidence>
<sequence>MRIPSFQIIVAQGISGTIPGSALTFASMWLELVGFSHKKTAVLWTLLVIGYSLGGLFGGKMGDILAKRLPNSGRIILAQISSSSSIPLAAVLLLVLPDDPSTAFLHGLVLFIMGFVTSWDAPATNNPIFAEIVQEKSRTTIYALDRTFETVLSSFAPTVVRILAQQGTLHSNRHSNGDLLVHLLPPLSHISNRPGTGKNDCVDRIRIALGEDNTPPATEIDIDHEGEARTGLDGHDESASLLSHSLTSSNICE</sequence>
<dbReference type="PANTHER" id="PTHR23505:SF52">
    <property type="entry name" value="MAJOR FACILITATOR SUPERFAMILY PROTEIN"/>
    <property type="match status" value="1"/>
</dbReference>
<dbReference type="InterPro" id="IPR036259">
    <property type="entry name" value="MFS_trans_sf"/>
</dbReference>
<proteinExistence type="predicted"/>
<evidence type="ECO:0000256" key="1">
    <source>
        <dbReference type="ARBA" id="ARBA00004141"/>
    </source>
</evidence>
<dbReference type="Proteomes" id="UP000516437">
    <property type="component" value="Chromosome 6"/>
</dbReference>
<feature type="compositionally biased region" description="Basic and acidic residues" evidence="6">
    <location>
        <begin position="228"/>
        <end position="238"/>
    </location>
</feature>
<feature type="compositionally biased region" description="Low complexity" evidence="6">
    <location>
        <begin position="239"/>
        <end position="253"/>
    </location>
</feature>
<keyword evidence="3 7" id="KW-0812">Transmembrane</keyword>
<keyword evidence="5 7" id="KW-0472">Membrane</keyword>
<protein>
    <recommendedName>
        <fullName evidence="10">Major facilitator superfamily (MFS) profile domain-containing protein</fullName>
    </recommendedName>
</protein>
<comment type="subcellular location">
    <subcellularLocation>
        <location evidence="1">Membrane</location>
        <topology evidence="1">Multi-pass membrane protein</topology>
    </subcellularLocation>
</comment>
<organism evidence="8 9">
    <name type="scientific">Morella rubra</name>
    <name type="common">Chinese bayberry</name>
    <dbReference type="NCBI Taxonomy" id="262757"/>
    <lineage>
        <taxon>Eukaryota</taxon>
        <taxon>Viridiplantae</taxon>
        <taxon>Streptophyta</taxon>
        <taxon>Embryophyta</taxon>
        <taxon>Tracheophyta</taxon>
        <taxon>Spermatophyta</taxon>
        <taxon>Magnoliopsida</taxon>
        <taxon>eudicotyledons</taxon>
        <taxon>Gunneridae</taxon>
        <taxon>Pentapetalae</taxon>
        <taxon>rosids</taxon>
        <taxon>fabids</taxon>
        <taxon>Fagales</taxon>
        <taxon>Myricaceae</taxon>
        <taxon>Morella</taxon>
    </lineage>
</organism>
<dbReference type="GO" id="GO:0016020">
    <property type="term" value="C:membrane"/>
    <property type="evidence" value="ECO:0007669"/>
    <property type="project" value="UniProtKB-SubCell"/>
</dbReference>
<dbReference type="OrthoDB" id="440755at2759"/>
<evidence type="ECO:0000313" key="9">
    <source>
        <dbReference type="Proteomes" id="UP000516437"/>
    </source>
</evidence>
<keyword evidence="4 7" id="KW-1133">Transmembrane helix</keyword>